<dbReference type="OrthoDB" id="225142at2157"/>
<comment type="caution">
    <text evidence="1">The sequence shown here is derived from an EMBL/GenBank/DDBJ whole genome shotgun (WGS) entry which is preliminary data.</text>
</comment>
<dbReference type="InParanoid" id="M0D3H3"/>
<dbReference type="RefSeq" id="WP_008387998.1">
    <property type="nucleotide sequence ID" value="NZ_AOIV01000036.1"/>
</dbReference>
<evidence type="ECO:0000313" key="1">
    <source>
        <dbReference type="EMBL" id="ELZ28704.1"/>
    </source>
</evidence>
<evidence type="ECO:0000313" key="2">
    <source>
        <dbReference type="Proteomes" id="UP000011513"/>
    </source>
</evidence>
<protein>
    <recommendedName>
        <fullName evidence="3">DUF4935 domain-containing protein</fullName>
    </recommendedName>
</protein>
<organism evidence="1 2">
    <name type="scientific">Halogeometricum pallidum JCM 14848</name>
    <dbReference type="NCBI Taxonomy" id="1227487"/>
    <lineage>
        <taxon>Archaea</taxon>
        <taxon>Methanobacteriati</taxon>
        <taxon>Methanobacteriota</taxon>
        <taxon>Stenosarchaea group</taxon>
        <taxon>Halobacteria</taxon>
        <taxon>Halobacteriales</taxon>
        <taxon>Haloferacaceae</taxon>
        <taxon>Halogeometricum</taxon>
    </lineage>
</organism>
<dbReference type="AlphaFoldDB" id="M0D3H3"/>
<keyword evidence="2" id="KW-1185">Reference proteome</keyword>
<dbReference type="EMBL" id="AOIV01000036">
    <property type="protein sequence ID" value="ELZ28704.1"/>
    <property type="molecule type" value="Genomic_DNA"/>
</dbReference>
<accession>M0D3H3</accession>
<evidence type="ECO:0008006" key="3">
    <source>
        <dbReference type="Google" id="ProtNLM"/>
    </source>
</evidence>
<sequence length="254" mass="29205">MSRYFLDTGPLVGVTFLHDLWRDEAERLFETDNSLSTSRAVIYEYCNSTSENSLDSAEVSWETDEGRFGDKFSKIRAAQTNLGIKLRSCADEELDLETLVDEFIAVTRIEENVFPPRLIREIIRPNIRSFLRDEIGDQQVTSKVAREAMDALCDTIITDALETRAQLQSRLTWGPTSEWTEEERNRRLWFVDGYVDKVILCDANHQRNRNFIGKIVTSDKSHMYGNRDRIRAVLGLPVVYIKDEFADPDLPAGD</sequence>
<gene>
    <name evidence="1" type="ORF">C474_14449</name>
</gene>
<reference evidence="1 2" key="1">
    <citation type="journal article" date="2014" name="PLoS Genet.">
        <title>Phylogenetically driven sequencing of extremely halophilic archaea reveals strategies for static and dynamic osmo-response.</title>
        <authorList>
            <person name="Becker E.A."/>
            <person name="Seitzer P.M."/>
            <person name="Tritt A."/>
            <person name="Larsen D."/>
            <person name="Krusor M."/>
            <person name="Yao A.I."/>
            <person name="Wu D."/>
            <person name="Madern D."/>
            <person name="Eisen J.A."/>
            <person name="Darling A.E."/>
            <person name="Facciotti M.T."/>
        </authorList>
    </citation>
    <scope>NUCLEOTIDE SEQUENCE [LARGE SCALE GENOMIC DNA]</scope>
    <source>
        <strain evidence="1 2">JCM 14848</strain>
    </source>
</reference>
<dbReference type="eggNOG" id="arCOG07970">
    <property type="taxonomic scope" value="Archaea"/>
</dbReference>
<name>M0D3H3_HALPD</name>
<dbReference type="Proteomes" id="UP000011513">
    <property type="component" value="Unassembled WGS sequence"/>
</dbReference>
<proteinExistence type="predicted"/>